<dbReference type="Proteomes" id="UP001530315">
    <property type="component" value="Unassembled WGS sequence"/>
</dbReference>
<proteinExistence type="predicted"/>
<evidence type="ECO:0000313" key="3">
    <source>
        <dbReference type="Proteomes" id="UP001530315"/>
    </source>
</evidence>
<organism evidence="2 3">
    <name type="scientific">Stephanodiscus triporus</name>
    <dbReference type="NCBI Taxonomy" id="2934178"/>
    <lineage>
        <taxon>Eukaryota</taxon>
        <taxon>Sar</taxon>
        <taxon>Stramenopiles</taxon>
        <taxon>Ochrophyta</taxon>
        <taxon>Bacillariophyta</taxon>
        <taxon>Coscinodiscophyceae</taxon>
        <taxon>Thalassiosirophycidae</taxon>
        <taxon>Stephanodiscales</taxon>
        <taxon>Stephanodiscaceae</taxon>
        <taxon>Stephanodiscus</taxon>
    </lineage>
</organism>
<protein>
    <submittedName>
        <fullName evidence="2">Uncharacterized protein</fullName>
    </submittedName>
</protein>
<gene>
    <name evidence="2" type="ORF">ACHAW5_004552</name>
</gene>
<accession>A0ABD3NXN2</accession>
<reference evidence="2 3" key="1">
    <citation type="submission" date="2024-10" db="EMBL/GenBank/DDBJ databases">
        <title>Updated reference genomes for cyclostephanoid diatoms.</title>
        <authorList>
            <person name="Roberts W.R."/>
            <person name="Alverson A.J."/>
        </authorList>
    </citation>
    <scope>NUCLEOTIDE SEQUENCE [LARGE SCALE GENOMIC DNA]</scope>
    <source>
        <strain evidence="2 3">AJA276-08</strain>
    </source>
</reference>
<comment type="caution">
    <text evidence="2">The sequence shown here is derived from an EMBL/GenBank/DDBJ whole genome shotgun (WGS) entry which is preliminary data.</text>
</comment>
<feature type="region of interest" description="Disordered" evidence="1">
    <location>
        <begin position="1"/>
        <end position="44"/>
    </location>
</feature>
<feature type="compositionally biased region" description="Basic and acidic residues" evidence="1">
    <location>
        <begin position="17"/>
        <end position="27"/>
    </location>
</feature>
<evidence type="ECO:0000313" key="2">
    <source>
        <dbReference type="EMBL" id="KAL3779706.1"/>
    </source>
</evidence>
<dbReference type="AlphaFoldDB" id="A0ABD3NXN2"/>
<dbReference type="EMBL" id="JALLAZ020001149">
    <property type="protein sequence ID" value="KAL3779706.1"/>
    <property type="molecule type" value="Genomic_DNA"/>
</dbReference>
<evidence type="ECO:0000256" key="1">
    <source>
        <dbReference type="SAM" id="MobiDB-lite"/>
    </source>
</evidence>
<keyword evidence="3" id="KW-1185">Reference proteome</keyword>
<name>A0ABD3NXN2_9STRA</name>
<sequence length="70" mass="7631">MALLLECQSKRPSQHHTMADSLKKKFDGLASSNSDDSHDQTGANGEIVEEIDGIYTGSKRIITIPGMLEL</sequence>